<dbReference type="KEGG" id="kmn:HW532_17750"/>
<dbReference type="InterPro" id="IPR006364">
    <property type="entry name" value="CobI/CbiL/CobIJ_dom"/>
</dbReference>
<evidence type="ECO:0000259" key="8">
    <source>
        <dbReference type="Pfam" id="PF00590"/>
    </source>
</evidence>
<organism evidence="9 10">
    <name type="scientific">Kaustia mangrovi</name>
    <dbReference type="NCBI Taxonomy" id="2593653"/>
    <lineage>
        <taxon>Bacteria</taxon>
        <taxon>Pseudomonadati</taxon>
        <taxon>Pseudomonadota</taxon>
        <taxon>Alphaproteobacteria</taxon>
        <taxon>Hyphomicrobiales</taxon>
        <taxon>Parvibaculaceae</taxon>
        <taxon>Kaustia</taxon>
    </lineage>
</organism>
<evidence type="ECO:0000256" key="5">
    <source>
        <dbReference type="ARBA" id="ARBA00022679"/>
    </source>
</evidence>
<dbReference type="InterPro" id="IPR012382">
    <property type="entry name" value="CobI/CbiL"/>
</dbReference>
<keyword evidence="5 9" id="KW-0808">Transferase</keyword>
<dbReference type="CDD" id="cd11645">
    <property type="entry name" value="Precorrin_2_C20_MT"/>
    <property type="match status" value="1"/>
</dbReference>
<feature type="domain" description="Tetrapyrrole methylase" evidence="8">
    <location>
        <begin position="6"/>
        <end position="211"/>
    </location>
</feature>
<evidence type="ECO:0000256" key="4">
    <source>
        <dbReference type="ARBA" id="ARBA00022603"/>
    </source>
</evidence>
<protein>
    <submittedName>
        <fullName evidence="9">Precorrin-2 C(20)-methyltransferase</fullName>
        <ecNumber evidence="9">2.1.1.130</ecNumber>
    </submittedName>
</protein>
<dbReference type="PANTHER" id="PTHR43467:SF2">
    <property type="entry name" value="COBALT-PRECORRIN-2 C(20)-METHYLTRANSFERASE"/>
    <property type="match status" value="1"/>
</dbReference>
<evidence type="ECO:0000313" key="10">
    <source>
        <dbReference type="Proteomes" id="UP000593594"/>
    </source>
</evidence>
<sequence>MADQGTFYGLGVGPGDPELLTLRAHRLIGQAGLVAYPAAGDGASLARRIAAGAIVPGTEELAIAVPMCTERAPARTAYDEAARTIAGHLADGRDVVFLCEGDPFLYGSFMYLFERLSAAHRCEAVPGVTSLTACAAALGRPLAARNDVLTVIPATLPEERLRAALDATDAAAIVKVGRHFDKVRSALDATGLAGCAMIVEAATTEDEKITALTDMPEGERPYFSTILVYRGGEAW</sequence>
<dbReference type="UniPathway" id="UPA00148"/>
<dbReference type="PANTHER" id="PTHR43467">
    <property type="entry name" value="COBALT-PRECORRIN-2 C(20)-METHYLTRANSFERASE"/>
    <property type="match status" value="1"/>
</dbReference>
<name>A0A7S8C6N1_9HYPH</name>
<dbReference type="InterPro" id="IPR014777">
    <property type="entry name" value="4pyrrole_Mease_sub1"/>
</dbReference>
<evidence type="ECO:0000256" key="1">
    <source>
        <dbReference type="ARBA" id="ARBA00004953"/>
    </source>
</evidence>
<dbReference type="EC" id="2.1.1.130" evidence="9"/>
<evidence type="ECO:0000256" key="2">
    <source>
        <dbReference type="ARBA" id="ARBA00005879"/>
    </source>
</evidence>
<dbReference type="Gene3D" id="3.40.1010.10">
    <property type="entry name" value="Cobalt-precorrin-4 Transmethylase, Domain 1"/>
    <property type="match status" value="1"/>
</dbReference>
<dbReference type="Proteomes" id="UP000593594">
    <property type="component" value="Chromosome"/>
</dbReference>
<dbReference type="RefSeq" id="WP_213161749.1">
    <property type="nucleotide sequence ID" value="NZ_CP058214.1"/>
</dbReference>
<dbReference type="InterPro" id="IPR000878">
    <property type="entry name" value="4pyrrol_Mease"/>
</dbReference>
<keyword evidence="10" id="KW-1185">Reference proteome</keyword>
<keyword evidence="3" id="KW-0169">Cobalamin biosynthesis</keyword>
<dbReference type="EMBL" id="CP058214">
    <property type="protein sequence ID" value="QPC44380.1"/>
    <property type="molecule type" value="Genomic_DNA"/>
</dbReference>
<comment type="similarity">
    <text evidence="2 7">Belongs to the precorrin methyltransferase family.</text>
</comment>
<dbReference type="SUPFAM" id="SSF53790">
    <property type="entry name" value="Tetrapyrrole methylase"/>
    <property type="match status" value="1"/>
</dbReference>
<proteinExistence type="inferred from homology"/>
<comment type="pathway">
    <text evidence="1">Cofactor biosynthesis; adenosylcobalamin biosynthesis.</text>
</comment>
<dbReference type="GO" id="GO:0009236">
    <property type="term" value="P:cobalamin biosynthetic process"/>
    <property type="evidence" value="ECO:0007669"/>
    <property type="project" value="UniProtKB-UniRule"/>
</dbReference>
<dbReference type="InterPro" id="IPR035996">
    <property type="entry name" value="4pyrrol_Methylase_sf"/>
</dbReference>
<dbReference type="Pfam" id="PF00590">
    <property type="entry name" value="TP_methylase"/>
    <property type="match status" value="1"/>
</dbReference>
<dbReference type="NCBIfam" id="TIGR01467">
    <property type="entry name" value="cobI_cbiL"/>
    <property type="match status" value="1"/>
</dbReference>
<dbReference type="InterPro" id="IPR014776">
    <property type="entry name" value="4pyrrole_Mease_sub2"/>
</dbReference>
<accession>A0A7S8C6N1</accession>
<evidence type="ECO:0000313" key="9">
    <source>
        <dbReference type="EMBL" id="QPC44380.1"/>
    </source>
</evidence>
<keyword evidence="6" id="KW-0949">S-adenosyl-L-methionine</keyword>
<dbReference type="Gene3D" id="3.30.950.10">
    <property type="entry name" value="Methyltransferase, Cobalt-precorrin-4 Transmethylase, Domain 2"/>
    <property type="match status" value="1"/>
</dbReference>
<evidence type="ECO:0000256" key="6">
    <source>
        <dbReference type="ARBA" id="ARBA00022691"/>
    </source>
</evidence>
<gene>
    <name evidence="9" type="primary">cobI</name>
    <name evidence="9" type="ORF">HW532_17750</name>
</gene>
<keyword evidence="4 9" id="KW-0489">Methyltransferase</keyword>
<dbReference type="PIRSF" id="PIRSF036427">
    <property type="entry name" value="Precrrn-2_mtase"/>
    <property type="match status" value="1"/>
</dbReference>
<dbReference type="GO" id="GO:0030788">
    <property type="term" value="F:precorrin-2 C20-methyltransferase activity"/>
    <property type="evidence" value="ECO:0007669"/>
    <property type="project" value="UniProtKB-EC"/>
</dbReference>
<dbReference type="GO" id="GO:0032259">
    <property type="term" value="P:methylation"/>
    <property type="evidence" value="ECO:0007669"/>
    <property type="project" value="UniProtKB-KW"/>
</dbReference>
<evidence type="ECO:0000256" key="7">
    <source>
        <dbReference type="PIRNR" id="PIRNR036427"/>
    </source>
</evidence>
<dbReference type="AlphaFoldDB" id="A0A7S8C6N1"/>
<evidence type="ECO:0000256" key="3">
    <source>
        <dbReference type="ARBA" id="ARBA00022573"/>
    </source>
</evidence>
<reference evidence="9 10" key="1">
    <citation type="submission" date="2020-06" db="EMBL/GenBank/DDBJ databases">
        <title>Genome sequence of 2 isolates from Red Sea Mangroves.</title>
        <authorList>
            <person name="Sefrji F."/>
            <person name="Michoud G."/>
            <person name="Merlino G."/>
            <person name="Daffonchio D."/>
        </authorList>
    </citation>
    <scope>NUCLEOTIDE SEQUENCE [LARGE SCALE GENOMIC DNA]</scope>
    <source>
        <strain evidence="9 10">R1DC25</strain>
    </source>
</reference>